<proteinExistence type="predicted"/>
<evidence type="ECO:0000313" key="4">
    <source>
        <dbReference type="Proteomes" id="UP000033640"/>
    </source>
</evidence>
<evidence type="ECO:0000313" key="3">
    <source>
        <dbReference type="EMBL" id="KJL29327.1"/>
    </source>
</evidence>
<name>A0A0F0L811_9MICO</name>
<organism evidence="3 4">
    <name type="scientific">Microbacterium oxydans</name>
    <dbReference type="NCBI Taxonomy" id="82380"/>
    <lineage>
        <taxon>Bacteria</taxon>
        <taxon>Bacillati</taxon>
        <taxon>Actinomycetota</taxon>
        <taxon>Actinomycetes</taxon>
        <taxon>Micrococcales</taxon>
        <taxon>Microbacteriaceae</taxon>
        <taxon>Microbacterium</taxon>
    </lineage>
</organism>
<dbReference type="OrthoDB" id="5062378at2"/>
<feature type="compositionally biased region" description="Acidic residues" evidence="1">
    <location>
        <begin position="1"/>
        <end position="10"/>
    </location>
</feature>
<feature type="region of interest" description="Disordered" evidence="1">
    <location>
        <begin position="1"/>
        <end position="25"/>
    </location>
</feature>
<evidence type="ECO:0000256" key="1">
    <source>
        <dbReference type="SAM" id="MobiDB-lite"/>
    </source>
</evidence>
<keyword evidence="2" id="KW-0812">Transmembrane</keyword>
<dbReference type="EMBL" id="JYIW01000024">
    <property type="protein sequence ID" value="KJL29327.1"/>
    <property type="molecule type" value="Genomic_DNA"/>
</dbReference>
<keyword evidence="2" id="KW-0472">Membrane</keyword>
<reference evidence="3 4" key="1">
    <citation type="submission" date="2015-02" db="EMBL/GenBank/DDBJ databases">
        <title>Draft genome sequences of ten Microbacterium spp. with emphasis on heavy metal contaminated environments.</title>
        <authorList>
            <person name="Corretto E."/>
        </authorList>
    </citation>
    <scope>NUCLEOTIDE SEQUENCE [LARGE SCALE GENOMIC DNA]</scope>
    <source>
        <strain evidence="3 4">BEL4b</strain>
    </source>
</reference>
<sequence length="385" mass="41951">MPQRSDDDDELRMLQRKAYGRDGGLTDAEAARLRDLERREAPAASIAHAAEVSLPDAAEVSRVPTHTPEVVPAVEEATEDPSVDDAPTTSRVRPRLRELRRHWRFATVASVLLLAIGVGAGWALFGQDREAISLTAEQQQRRLELYDFGDYDEGSLRAVGQDDEGALVWYGTKKDSELQCLVLDVGEESGQQCAPRDDSNSFSLMASVTIPGVADPASEFVNDIGVNAYLLLSTTREPMVSIQRWEQTNGSLVEQYPGAERARVEELMSEGIVRSLSIIGSFRDEPVWLLDDRADNGMQTCLVVDAASGDRQCVPTEVAIKDGISTVVFVDDGADGSEAWTIQVAYTVSQTPYLVITRDPTPASVTFSEFSENDDDSAPGRAPTG</sequence>
<comment type="caution">
    <text evidence="3">The sequence shown here is derived from an EMBL/GenBank/DDBJ whole genome shotgun (WGS) entry which is preliminary data.</text>
</comment>
<protein>
    <submittedName>
        <fullName evidence="3">Uncharacterized protein</fullName>
    </submittedName>
</protein>
<evidence type="ECO:0000256" key="2">
    <source>
        <dbReference type="SAM" id="Phobius"/>
    </source>
</evidence>
<feature type="transmembrane region" description="Helical" evidence="2">
    <location>
        <begin position="103"/>
        <end position="125"/>
    </location>
</feature>
<keyword evidence="2" id="KW-1133">Transmembrane helix</keyword>
<dbReference type="RefSeq" id="WP_052679052.1">
    <property type="nucleotide sequence ID" value="NZ_CAKKLT010000033.1"/>
</dbReference>
<feature type="region of interest" description="Disordered" evidence="1">
    <location>
        <begin position="72"/>
        <end position="91"/>
    </location>
</feature>
<accession>A0A0F0L811</accession>
<dbReference type="Proteomes" id="UP000033640">
    <property type="component" value="Unassembled WGS sequence"/>
</dbReference>
<dbReference type="AlphaFoldDB" id="A0A0F0L811"/>
<gene>
    <name evidence="3" type="ORF">RS83_01956</name>
</gene>
<dbReference type="PATRIC" id="fig|82380.11.peg.1992"/>